<protein>
    <submittedName>
        <fullName evidence="2">Uncharacterized protein</fullName>
    </submittedName>
</protein>
<comment type="caution">
    <text evidence="2">The sequence shown here is derived from an EMBL/GenBank/DDBJ whole genome shotgun (WGS) entry which is preliminary data.</text>
</comment>
<evidence type="ECO:0000256" key="1">
    <source>
        <dbReference type="SAM" id="Phobius"/>
    </source>
</evidence>
<gene>
    <name evidence="2" type="ORF">APZ42_016822</name>
</gene>
<dbReference type="Proteomes" id="UP000076858">
    <property type="component" value="Unassembled WGS sequence"/>
</dbReference>
<keyword evidence="1" id="KW-0472">Membrane</keyword>
<keyword evidence="1" id="KW-0812">Transmembrane</keyword>
<reference evidence="2 3" key="1">
    <citation type="submission" date="2016-03" db="EMBL/GenBank/DDBJ databases">
        <title>EvidentialGene: Evidence-directed Construction of Genes on Genomes.</title>
        <authorList>
            <person name="Gilbert D.G."/>
            <person name="Choi J.-H."/>
            <person name="Mockaitis K."/>
            <person name="Colbourne J."/>
            <person name="Pfrender M."/>
        </authorList>
    </citation>
    <scope>NUCLEOTIDE SEQUENCE [LARGE SCALE GENOMIC DNA]</scope>
    <source>
        <strain evidence="2 3">Xinb3</strain>
        <tissue evidence="2">Complete organism</tissue>
    </source>
</reference>
<keyword evidence="1" id="KW-1133">Transmembrane helix</keyword>
<accession>A0A165A722</accession>
<evidence type="ECO:0000313" key="2">
    <source>
        <dbReference type="EMBL" id="KZS17251.1"/>
    </source>
</evidence>
<proteinExistence type="predicted"/>
<dbReference type="EMBL" id="LRGB01000642">
    <property type="protein sequence ID" value="KZS17251.1"/>
    <property type="molecule type" value="Genomic_DNA"/>
</dbReference>
<dbReference type="AlphaFoldDB" id="A0A165A722"/>
<organism evidence="2 3">
    <name type="scientific">Daphnia magna</name>
    <dbReference type="NCBI Taxonomy" id="35525"/>
    <lineage>
        <taxon>Eukaryota</taxon>
        <taxon>Metazoa</taxon>
        <taxon>Ecdysozoa</taxon>
        <taxon>Arthropoda</taxon>
        <taxon>Crustacea</taxon>
        <taxon>Branchiopoda</taxon>
        <taxon>Diplostraca</taxon>
        <taxon>Cladocera</taxon>
        <taxon>Anomopoda</taxon>
        <taxon>Daphniidae</taxon>
        <taxon>Daphnia</taxon>
    </lineage>
</organism>
<feature type="transmembrane region" description="Helical" evidence="1">
    <location>
        <begin position="12"/>
        <end position="39"/>
    </location>
</feature>
<sequence>MQTVIYLICFLFWSFLLPLLSWIRFVFLSLCFFLVYIVIRTVRIQVYLRYLCDRLLLVGMFSFPSELIPRPGRKEDQADNKRKTQGSRKSFCSIQIDAHFHMDISSFLSLSTSLLCFSCINFSPCITSFFNHPVFTFTF</sequence>
<keyword evidence="3" id="KW-1185">Reference proteome</keyword>
<name>A0A165A722_9CRUS</name>
<evidence type="ECO:0000313" key="3">
    <source>
        <dbReference type="Proteomes" id="UP000076858"/>
    </source>
</evidence>